<dbReference type="EC" id="2.7.13.3" evidence="2"/>
<feature type="transmembrane region" description="Helical" evidence="4">
    <location>
        <begin position="96"/>
        <end position="117"/>
    </location>
</feature>
<feature type="transmembrane region" description="Helical" evidence="4">
    <location>
        <begin position="32"/>
        <end position="54"/>
    </location>
</feature>
<proteinExistence type="predicted"/>
<evidence type="ECO:0000313" key="6">
    <source>
        <dbReference type="EMBL" id="SHJ56270.1"/>
    </source>
</evidence>
<dbReference type="Pfam" id="PF01590">
    <property type="entry name" value="GAF"/>
    <property type="match status" value="1"/>
</dbReference>
<dbReference type="SMART" id="SM00387">
    <property type="entry name" value="HATPase_c"/>
    <property type="match status" value="1"/>
</dbReference>
<dbReference type="PANTHER" id="PTHR43547">
    <property type="entry name" value="TWO-COMPONENT HISTIDINE KINASE"/>
    <property type="match status" value="1"/>
</dbReference>
<feature type="transmembrane region" description="Helical" evidence="4">
    <location>
        <begin position="129"/>
        <end position="150"/>
    </location>
</feature>
<feature type="transmembrane region" description="Helical" evidence="4">
    <location>
        <begin position="203"/>
        <end position="220"/>
    </location>
</feature>
<dbReference type="InterPro" id="IPR036890">
    <property type="entry name" value="HATPase_C_sf"/>
</dbReference>
<evidence type="ECO:0000259" key="5">
    <source>
        <dbReference type="PROSITE" id="PS50109"/>
    </source>
</evidence>
<feature type="transmembrane region" description="Helical" evidence="4">
    <location>
        <begin position="6"/>
        <end position="23"/>
    </location>
</feature>
<sequence length="685" mass="76722">MNTAAFSIISVAAAVLCSLFLLARSFTRENSLLALLLLLSAALCGLDTYVLLYPEQFLLKAWVQKLESLLPLVALGCSAFYCRPAKISSLSKTSRLLLPTAFVFLGLGLSQELNAFYFSPDFGEETLLFLSNIGFVFYLMLMTFLVLSMVQIERTFSALSQFERWHVKYEIIGLCVLLGISVVYYSQSLLYRSLEMSMTGARSFALLVAVALIFYSRFFRRQAGKITISRTAAYRSLILFVVGAYLIGLGLVGEGMRYLDLPAQRNILLVIAIVCAVLVSVLLMSETLRRKIKVHLHKNFYQSKYDYRQQWTDFTARLSGANSLGELQQTILISFCEIFACNGGAFYLLDSETGEYSYSHHFEFRRDWRSFKADDPLILQLSEKDWVLDLRQANDELEDALISSLSEAGASLVVPLFFDNELTGFIVLTGKINAAENYTYEDYDLMRMLARQSIAAVQGLRLSEQLTVARELAAIGKVSTFVLHDLKNQVSGLSLMLDNARNYIEDPEFQQDMLETVDNTVNNMKGLIARLKNLKEKPQLLVAPVELGKVIEDAVNTATGEIEISGESVQIDADEEEIYKVILNLLLNAVEASKNNSAVQVRYGVKQNSAFVEVQDSGCGMSDDFIQNRLFKPFETTKKHGFGIGLYQCKQIMESHNGRIDVESCEGEGTTFRLLLPRALGIATE</sequence>
<feature type="transmembrane region" description="Helical" evidence="4">
    <location>
        <begin position="171"/>
        <end position="191"/>
    </location>
</feature>
<reference evidence="6 7" key="1">
    <citation type="submission" date="2016-11" db="EMBL/GenBank/DDBJ databases">
        <authorList>
            <person name="Jaros S."/>
            <person name="Januszkiewicz K."/>
            <person name="Wedrychowicz H."/>
        </authorList>
    </citation>
    <scope>NUCLEOTIDE SEQUENCE [LARGE SCALE GENOMIC DNA]</scope>
    <source>
        <strain evidence="6 7">DSM 5091</strain>
    </source>
</reference>
<dbReference type="Gene3D" id="3.30.565.10">
    <property type="entry name" value="Histidine kinase-like ATPase, C-terminal domain"/>
    <property type="match status" value="1"/>
</dbReference>
<dbReference type="InterPro" id="IPR029016">
    <property type="entry name" value="GAF-like_dom_sf"/>
</dbReference>
<dbReference type="InterPro" id="IPR014265">
    <property type="entry name" value="XrtA/PrsK"/>
</dbReference>
<dbReference type="SUPFAM" id="SSF55874">
    <property type="entry name" value="ATPase domain of HSP90 chaperone/DNA topoisomerase II/histidine kinase"/>
    <property type="match status" value="1"/>
</dbReference>
<evidence type="ECO:0000313" key="7">
    <source>
        <dbReference type="Proteomes" id="UP000184171"/>
    </source>
</evidence>
<dbReference type="NCBIfam" id="TIGR02916">
    <property type="entry name" value="PEP_his_kin"/>
    <property type="match status" value="1"/>
</dbReference>
<dbReference type="SMART" id="SM00065">
    <property type="entry name" value="GAF"/>
    <property type="match status" value="1"/>
</dbReference>
<dbReference type="PROSITE" id="PS50109">
    <property type="entry name" value="HIS_KIN"/>
    <property type="match status" value="1"/>
</dbReference>
<feature type="transmembrane region" description="Helical" evidence="4">
    <location>
        <begin position="232"/>
        <end position="253"/>
    </location>
</feature>
<protein>
    <recommendedName>
        <fullName evidence="2">histidine kinase</fullName>
        <ecNumber evidence="2">2.7.13.3</ecNumber>
    </recommendedName>
</protein>
<feature type="transmembrane region" description="Helical" evidence="4">
    <location>
        <begin position="265"/>
        <end position="284"/>
    </location>
</feature>
<dbReference type="PRINTS" id="PR00344">
    <property type="entry name" value="BCTRLSENSOR"/>
</dbReference>
<dbReference type="GO" id="GO:0000155">
    <property type="term" value="F:phosphorelay sensor kinase activity"/>
    <property type="evidence" value="ECO:0007669"/>
    <property type="project" value="TreeGrafter"/>
</dbReference>
<dbReference type="EMBL" id="FQZT01000010">
    <property type="protein sequence ID" value="SHJ56270.1"/>
    <property type="molecule type" value="Genomic_DNA"/>
</dbReference>
<dbReference type="RefSeq" id="WP_072909222.1">
    <property type="nucleotide sequence ID" value="NZ_FQZT01000010.1"/>
</dbReference>
<dbReference type="InterPro" id="IPR005467">
    <property type="entry name" value="His_kinase_dom"/>
</dbReference>
<dbReference type="OrthoDB" id="9785691at2"/>
<dbReference type="AlphaFoldDB" id="A0A1M6KBH3"/>
<dbReference type="Pfam" id="PF02518">
    <property type="entry name" value="HATPase_c"/>
    <property type="match status" value="1"/>
</dbReference>
<dbReference type="STRING" id="1122189.SAMN02745165_02655"/>
<evidence type="ECO:0000256" key="2">
    <source>
        <dbReference type="ARBA" id="ARBA00012438"/>
    </source>
</evidence>
<feature type="domain" description="Histidine kinase" evidence="5">
    <location>
        <begin position="481"/>
        <end position="680"/>
    </location>
</feature>
<dbReference type="InterPro" id="IPR003594">
    <property type="entry name" value="HATPase_dom"/>
</dbReference>
<evidence type="ECO:0000256" key="4">
    <source>
        <dbReference type="SAM" id="Phobius"/>
    </source>
</evidence>
<keyword evidence="4" id="KW-1133">Transmembrane helix</keyword>
<accession>A0A1M6KBH3</accession>
<dbReference type="Gene3D" id="1.10.287.130">
    <property type="match status" value="1"/>
</dbReference>
<dbReference type="SUPFAM" id="SSF55781">
    <property type="entry name" value="GAF domain-like"/>
    <property type="match status" value="1"/>
</dbReference>
<feature type="transmembrane region" description="Helical" evidence="4">
    <location>
        <begin position="66"/>
        <end position="84"/>
    </location>
</feature>
<keyword evidence="7" id="KW-1185">Reference proteome</keyword>
<evidence type="ECO:0000256" key="1">
    <source>
        <dbReference type="ARBA" id="ARBA00000085"/>
    </source>
</evidence>
<dbReference type="InterPro" id="IPR003018">
    <property type="entry name" value="GAF"/>
</dbReference>
<keyword evidence="3" id="KW-0597">Phosphoprotein</keyword>
<organism evidence="6 7">
    <name type="scientific">Malonomonas rubra DSM 5091</name>
    <dbReference type="NCBI Taxonomy" id="1122189"/>
    <lineage>
        <taxon>Bacteria</taxon>
        <taxon>Pseudomonadati</taxon>
        <taxon>Thermodesulfobacteriota</taxon>
        <taxon>Desulfuromonadia</taxon>
        <taxon>Desulfuromonadales</taxon>
        <taxon>Geopsychrobacteraceae</taxon>
        <taxon>Malonomonas</taxon>
    </lineage>
</organism>
<dbReference type="Proteomes" id="UP000184171">
    <property type="component" value="Unassembled WGS sequence"/>
</dbReference>
<dbReference type="Gene3D" id="3.30.450.40">
    <property type="match status" value="1"/>
</dbReference>
<evidence type="ECO:0000256" key="3">
    <source>
        <dbReference type="ARBA" id="ARBA00022553"/>
    </source>
</evidence>
<gene>
    <name evidence="6" type="ORF">SAMN02745165_02655</name>
</gene>
<comment type="catalytic activity">
    <reaction evidence="1">
        <text>ATP + protein L-histidine = ADP + protein N-phospho-L-histidine.</text>
        <dbReference type="EC" id="2.7.13.3"/>
    </reaction>
</comment>
<name>A0A1M6KBH3_MALRU</name>
<dbReference type="InterPro" id="IPR004358">
    <property type="entry name" value="Sig_transdc_His_kin-like_C"/>
</dbReference>
<keyword evidence="4" id="KW-0472">Membrane</keyword>
<keyword evidence="4" id="KW-0812">Transmembrane</keyword>
<dbReference type="PANTHER" id="PTHR43547:SF2">
    <property type="entry name" value="HYBRID SIGNAL TRANSDUCTION HISTIDINE KINASE C"/>
    <property type="match status" value="1"/>
</dbReference>